<sequence length="128" mass="14311">MVSYLKMAAAVVSSERLILNFLLEISNASVTEIFLDVFIVNLILFHQGSLFWAQHYGTICSKQLDDLFANDIPTKPLSTMSVDCLEQRGFNGLQVYCDCYISAGLKHLGLVTAEDEIGYFCHFEASKC</sequence>
<dbReference type="EMBL" id="JYDS01000031">
    <property type="protein sequence ID" value="KRZ30810.1"/>
    <property type="molecule type" value="Genomic_DNA"/>
</dbReference>
<keyword evidence="3" id="KW-1185">Reference proteome</keyword>
<evidence type="ECO:0000313" key="2">
    <source>
        <dbReference type="EMBL" id="KRZ46009.1"/>
    </source>
</evidence>
<evidence type="ECO:0000313" key="4">
    <source>
        <dbReference type="Proteomes" id="UP000054826"/>
    </source>
</evidence>
<dbReference type="AlphaFoldDB" id="A0A0V1J755"/>
<organism evidence="1 3">
    <name type="scientific">Trichinella pseudospiralis</name>
    <name type="common">Parasitic roundworm</name>
    <dbReference type="NCBI Taxonomy" id="6337"/>
    <lineage>
        <taxon>Eukaryota</taxon>
        <taxon>Metazoa</taxon>
        <taxon>Ecdysozoa</taxon>
        <taxon>Nematoda</taxon>
        <taxon>Enoplea</taxon>
        <taxon>Dorylaimia</taxon>
        <taxon>Trichinellida</taxon>
        <taxon>Trichinellidae</taxon>
        <taxon>Trichinella</taxon>
    </lineage>
</organism>
<protein>
    <submittedName>
        <fullName evidence="1">Uncharacterized protein</fullName>
    </submittedName>
</protein>
<comment type="caution">
    <text evidence="1">The sequence shown here is derived from an EMBL/GenBank/DDBJ whole genome shotgun (WGS) entry which is preliminary data.</text>
</comment>
<gene>
    <name evidence="1" type="ORF">T4B_8753</name>
    <name evidence="2" type="ORF">T4C_379</name>
</gene>
<name>A0A0V1J755_TRIPS</name>
<proteinExistence type="predicted"/>
<dbReference type="Proteomes" id="UP000054805">
    <property type="component" value="Unassembled WGS sequence"/>
</dbReference>
<dbReference type="EMBL" id="JYDV01000001">
    <property type="protein sequence ID" value="KRZ46009.1"/>
    <property type="molecule type" value="Genomic_DNA"/>
</dbReference>
<dbReference type="Proteomes" id="UP000054826">
    <property type="component" value="Unassembled WGS sequence"/>
</dbReference>
<accession>A0A0V1J755</accession>
<reference evidence="3 4" key="1">
    <citation type="submission" date="2015-01" db="EMBL/GenBank/DDBJ databases">
        <title>Evolution of Trichinella species and genotypes.</title>
        <authorList>
            <person name="Korhonen P.K."/>
            <person name="Edoardo P."/>
            <person name="Giuseppe L.R."/>
            <person name="Gasser R.B."/>
        </authorList>
    </citation>
    <scope>NUCLEOTIDE SEQUENCE [LARGE SCALE GENOMIC DNA]</scope>
    <source>
        <strain evidence="2">ISS176</strain>
        <strain evidence="1">ISS588</strain>
    </source>
</reference>
<evidence type="ECO:0000313" key="3">
    <source>
        <dbReference type="Proteomes" id="UP000054805"/>
    </source>
</evidence>
<evidence type="ECO:0000313" key="1">
    <source>
        <dbReference type="EMBL" id="KRZ30810.1"/>
    </source>
</evidence>